<gene>
    <name evidence="2" type="ORF">G9H71_11885</name>
</gene>
<sequence>MRGLGGRTAVHVHRIAAAAAGAGAGARAPGRRVASFAVPPRRRTDPDAGRAAVDRVLAAEQPTPADLKVATRFLLEELASRAPGRTVEVRVPPYGAVQAVEGPRHTRGTPPNVVETDARTWVALATGRLAWADAVAGGAVSASGERSDLGAYLPLL</sequence>
<keyword evidence="3" id="KW-1185">Reference proteome</keyword>
<dbReference type="Gene3D" id="3.30.1050.40">
    <property type="match status" value="1"/>
</dbReference>
<evidence type="ECO:0000313" key="3">
    <source>
        <dbReference type="Proteomes" id="UP000800981"/>
    </source>
</evidence>
<reference evidence="2 3" key="1">
    <citation type="submission" date="2020-03" db="EMBL/GenBank/DDBJ databases">
        <title>Two novel Motilibacter sp.</title>
        <authorList>
            <person name="Liu S."/>
        </authorList>
    </citation>
    <scope>NUCLEOTIDE SEQUENCE [LARGE SCALE GENOMIC DNA]</scope>
    <source>
        <strain evidence="2 3">E257</strain>
    </source>
</reference>
<proteinExistence type="predicted"/>
<dbReference type="InterPro" id="IPR036527">
    <property type="entry name" value="SCP2_sterol-bd_dom_sf"/>
</dbReference>
<dbReference type="EMBL" id="JAANNP010000007">
    <property type="protein sequence ID" value="NHC14479.1"/>
    <property type="molecule type" value="Genomic_DNA"/>
</dbReference>
<accession>A0ABX0GU99</accession>
<dbReference type="Proteomes" id="UP000800981">
    <property type="component" value="Unassembled WGS sequence"/>
</dbReference>
<comment type="caution">
    <text evidence="2">The sequence shown here is derived from an EMBL/GenBank/DDBJ whole genome shotgun (WGS) entry which is preliminary data.</text>
</comment>
<evidence type="ECO:0000259" key="1">
    <source>
        <dbReference type="Pfam" id="PF17844"/>
    </source>
</evidence>
<evidence type="ECO:0000313" key="2">
    <source>
        <dbReference type="EMBL" id="NHC14479.1"/>
    </source>
</evidence>
<organism evidence="2 3">
    <name type="scientific">Motilibacter deserti</name>
    <dbReference type="NCBI Taxonomy" id="2714956"/>
    <lineage>
        <taxon>Bacteria</taxon>
        <taxon>Bacillati</taxon>
        <taxon>Actinomycetota</taxon>
        <taxon>Actinomycetes</taxon>
        <taxon>Motilibacterales</taxon>
        <taxon>Motilibacteraceae</taxon>
        <taxon>Motilibacter</taxon>
    </lineage>
</organism>
<dbReference type="SUPFAM" id="SSF55718">
    <property type="entry name" value="SCP-like"/>
    <property type="match status" value="1"/>
</dbReference>
<dbReference type="Pfam" id="PF17844">
    <property type="entry name" value="SCP_3"/>
    <property type="match status" value="1"/>
</dbReference>
<dbReference type="InterPro" id="IPR041629">
    <property type="entry name" value="SCP_3"/>
</dbReference>
<protein>
    <recommendedName>
        <fullName evidence="1">Bacterial SCP orthologue domain-containing protein</fullName>
    </recommendedName>
</protein>
<feature type="domain" description="Bacterial SCP orthologue" evidence="1">
    <location>
        <begin position="66"/>
        <end position="155"/>
    </location>
</feature>
<name>A0ABX0GU99_9ACTN</name>